<dbReference type="RefSeq" id="WP_279572928.1">
    <property type="nucleotide sequence ID" value="NZ_LWID01000001.1"/>
</dbReference>
<dbReference type="PANTHER" id="PTHR30028:SF0">
    <property type="entry name" value="PROTEIN ALUMINUM SENSITIVE 3"/>
    <property type="match status" value="1"/>
</dbReference>
<reference evidence="7" key="1">
    <citation type="submission" date="2016-03" db="EMBL/GenBank/DDBJ databases">
        <title>Co-evolution between Pasteurellaceae and their hosts.</title>
        <authorList>
            <person name="Hansen M.J."/>
            <person name="Bojesen A.M."/>
            <person name="Planet P."/>
        </authorList>
    </citation>
    <scope>NUCLEOTIDE SEQUENCE</scope>
    <source>
        <strain evidence="7">146/S8/89</strain>
    </source>
</reference>
<dbReference type="GO" id="GO:0005886">
    <property type="term" value="C:plasma membrane"/>
    <property type="evidence" value="ECO:0007669"/>
    <property type="project" value="TreeGrafter"/>
</dbReference>
<dbReference type="InterPro" id="IPR005226">
    <property type="entry name" value="UPF0014_fam"/>
</dbReference>
<feature type="transmembrane region" description="Helical" evidence="6">
    <location>
        <begin position="62"/>
        <end position="80"/>
    </location>
</feature>
<feature type="transmembrane region" description="Helical" evidence="6">
    <location>
        <begin position="187"/>
        <end position="209"/>
    </location>
</feature>
<dbReference type="Pfam" id="PF03649">
    <property type="entry name" value="UPF0014"/>
    <property type="match status" value="1"/>
</dbReference>
<feature type="transmembrane region" description="Helical" evidence="6">
    <location>
        <begin position="221"/>
        <end position="243"/>
    </location>
</feature>
<proteinExistence type="inferred from homology"/>
<evidence type="ECO:0000256" key="5">
    <source>
        <dbReference type="ARBA" id="ARBA00023136"/>
    </source>
</evidence>
<evidence type="ECO:0000313" key="7">
    <source>
        <dbReference type="EMBL" id="MDG6895549.1"/>
    </source>
</evidence>
<evidence type="ECO:0000256" key="1">
    <source>
        <dbReference type="ARBA" id="ARBA00004141"/>
    </source>
</evidence>
<feature type="transmembrane region" description="Helical" evidence="6">
    <location>
        <begin position="6"/>
        <end position="26"/>
    </location>
</feature>
<comment type="subcellular location">
    <subcellularLocation>
        <location evidence="1">Membrane</location>
        <topology evidence="1">Multi-pass membrane protein</topology>
    </subcellularLocation>
</comment>
<evidence type="ECO:0000256" key="2">
    <source>
        <dbReference type="ARBA" id="ARBA00005268"/>
    </source>
</evidence>
<evidence type="ECO:0000256" key="4">
    <source>
        <dbReference type="ARBA" id="ARBA00022989"/>
    </source>
</evidence>
<organism evidence="7 8">
    <name type="scientific">Volucribacter amazonae</name>
    <dbReference type="NCBI Taxonomy" id="256731"/>
    <lineage>
        <taxon>Bacteria</taxon>
        <taxon>Pseudomonadati</taxon>
        <taxon>Pseudomonadota</taxon>
        <taxon>Gammaproteobacteria</taxon>
        <taxon>Pasteurellales</taxon>
        <taxon>Pasteurellaceae</taxon>
        <taxon>Volucribacter</taxon>
    </lineage>
</organism>
<comment type="caution">
    <text evidence="7">The sequence shown here is derived from an EMBL/GenBank/DDBJ whole genome shotgun (WGS) entry which is preliminary data.</text>
</comment>
<dbReference type="PANTHER" id="PTHR30028">
    <property type="entry name" value="UPF0014 INNER MEMBRANE PROTEIN YBBM-RELATED"/>
    <property type="match status" value="1"/>
</dbReference>
<feature type="transmembrane region" description="Helical" evidence="6">
    <location>
        <begin position="92"/>
        <end position="112"/>
    </location>
</feature>
<feature type="transmembrane region" description="Helical" evidence="6">
    <location>
        <begin position="38"/>
        <end position="56"/>
    </location>
</feature>
<feature type="transmembrane region" description="Helical" evidence="6">
    <location>
        <begin position="124"/>
        <end position="145"/>
    </location>
</feature>
<dbReference type="Proteomes" id="UP001155500">
    <property type="component" value="Unassembled WGS sequence"/>
</dbReference>
<comment type="similarity">
    <text evidence="2">Belongs to the UPF0014 family.</text>
</comment>
<evidence type="ECO:0000313" key="8">
    <source>
        <dbReference type="Proteomes" id="UP001155500"/>
    </source>
</evidence>
<keyword evidence="8" id="KW-1185">Reference proteome</keyword>
<name>A0A9X4PE18_9PAST</name>
<protein>
    <submittedName>
        <fullName evidence="7">ABC transporter permease</fullName>
    </submittedName>
</protein>
<keyword evidence="3 6" id="KW-0812">Transmembrane</keyword>
<dbReference type="AlphaFoldDB" id="A0A9X4PE18"/>
<keyword evidence="5 6" id="KW-0472">Membrane</keyword>
<gene>
    <name evidence="7" type="ORF">A6A20_07920</name>
</gene>
<accession>A0A9X4PE18</accession>
<evidence type="ECO:0000256" key="6">
    <source>
        <dbReference type="SAM" id="Phobius"/>
    </source>
</evidence>
<keyword evidence="4 6" id="KW-1133">Transmembrane helix</keyword>
<dbReference type="EMBL" id="LWID01000001">
    <property type="protein sequence ID" value="MDG6895549.1"/>
    <property type="molecule type" value="Genomic_DNA"/>
</dbReference>
<sequence length="263" mass="29242">MHNISAWDLAIASILVFISIVISTLLRLGLTKQIVIAALRTVIQLSAIGMILKYIFATDDPQWIIVIVLIMTLVAGFSAGGRSAYHYQGLRYDALFAVWLTSWLVACIGLYLVLRIQPWHSPQFVIPILGMILGNTLNAVALTFNRITQALADQRSQIEMYLSLGATPWEAFRHLARQSISAGMLPTINSMTVVGIVSLPGMMTGQILAGGDPEQAVRYQIIVMFFLCAAAALGSMLAVWFTFKRFFDKQSCFLYQRLIQKQH</sequence>
<evidence type="ECO:0000256" key="3">
    <source>
        <dbReference type="ARBA" id="ARBA00022692"/>
    </source>
</evidence>